<keyword evidence="4" id="KW-0378">Hydrolase</keyword>
<accession>A0A9P6CGN5</accession>
<evidence type="ECO:0000256" key="4">
    <source>
        <dbReference type="ARBA" id="ARBA00022801"/>
    </source>
</evidence>
<comment type="subcellular location">
    <subcellularLocation>
        <location evidence="1">Secreted</location>
    </subcellularLocation>
</comment>
<evidence type="ECO:0000313" key="7">
    <source>
        <dbReference type="EMBL" id="KAF9460118.1"/>
    </source>
</evidence>
<dbReference type="GO" id="GO:0005576">
    <property type="term" value="C:extracellular region"/>
    <property type="evidence" value="ECO:0007669"/>
    <property type="project" value="UniProtKB-SubCell"/>
</dbReference>
<dbReference type="Pfam" id="PF24708">
    <property type="entry name" value="Lip_C"/>
    <property type="match status" value="1"/>
</dbReference>
<feature type="domain" description="Lipase-like C-terminal" evidence="6">
    <location>
        <begin position="39"/>
        <end position="132"/>
    </location>
</feature>
<comment type="caution">
    <text evidence="7">The sequence shown here is derived from an EMBL/GenBank/DDBJ whole genome shotgun (WGS) entry which is preliminary data.</text>
</comment>
<dbReference type="SUPFAM" id="SSF53474">
    <property type="entry name" value="alpha/beta-Hydrolases"/>
    <property type="match status" value="1"/>
</dbReference>
<name>A0A9P6CGN5_9AGAR</name>
<keyword evidence="5" id="KW-0443">Lipid metabolism</keyword>
<dbReference type="PANTHER" id="PTHR34043">
    <property type="entry name" value="ALPHA/BETA-HYDROLASES SUPERFAMILY PROTEIN"/>
    <property type="match status" value="1"/>
</dbReference>
<dbReference type="InterPro" id="IPR056304">
    <property type="entry name" value="Lip-like_C"/>
</dbReference>
<dbReference type="Gene3D" id="3.40.50.1820">
    <property type="entry name" value="alpha/beta hydrolase"/>
    <property type="match status" value="1"/>
</dbReference>
<sequence length="443" mass="50043">MTPHNHHHHPKSAPIPLIIVDGFLGCGSAVLWGKFSRFLNISSEKCENRRIIFVRVGPVSSLHDRACELYYALTGGTVDYGADHAKLHKHARYGRVNKAGMYPQWSPEQPLHFLGHSIGGSTIIKLQFLLKQRYFGPHVHPDMVLSVNTISAPFRGTQLVYILGECADAAPAVRPLSIGSLLSKWVHLVAFFSPLLPELLDLHVEARSLSFRDMSPVSLLKQLWKSDWAESHDAAPYDMTFEAADERESTLEGRAHPRTFYRSHVASLNSRLLTSSLPTSPLSSILSQPFRLLSHPISTFDYSVIQPAPSFLENDALILSSVSRSSDVVKNTSSTVYSSTLREEYKENDGIVPLFSQWHPLPCRSTQCRHFEHSKNFTLPSPDPGTWNVYHMDAANHISLAPCWTGNFQQRYFWTSLGQWLYSIDDHRHLHNSFSTDELDQYN</sequence>
<keyword evidence="8" id="KW-1185">Reference proteome</keyword>
<keyword evidence="3" id="KW-0732">Signal</keyword>
<dbReference type="InterPro" id="IPR029058">
    <property type="entry name" value="AB_hydrolase_fold"/>
</dbReference>
<evidence type="ECO:0000256" key="5">
    <source>
        <dbReference type="ARBA" id="ARBA00023098"/>
    </source>
</evidence>
<dbReference type="PANTHER" id="PTHR34043:SF3">
    <property type="entry name" value="ALPHA_BETA-HYDROLASES SUPERFAMILY PROTEIN"/>
    <property type="match status" value="1"/>
</dbReference>
<proteinExistence type="predicted"/>
<evidence type="ECO:0000259" key="6">
    <source>
        <dbReference type="Pfam" id="PF24708"/>
    </source>
</evidence>
<dbReference type="EMBL" id="MU150304">
    <property type="protein sequence ID" value="KAF9460118.1"/>
    <property type="molecule type" value="Genomic_DNA"/>
</dbReference>
<evidence type="ECO:0000313" key="8">
    <source>
        <dbReference type="Proteomes" id="UP000807353"/>
    </source>
</evidence>
<dbReference type="GO" id="GO:0006629">
    <property type="term" value="P:lipid metabolic process"/>
    <property type="evidence" value="ECO:0007669"/>
    <property type="project" value="UniProtKB-KW"/>
</dbReference>
<evidence type="ECO:0000256" key="3">
    <source>
        <dbReference type="ARBA" id="ARBA00022729"/>
    </source>
</evidence>
<dbReference type="Proteomes" id="UP000807353">
    <property type="component" value="Unassembled WGS sequence"/>
</dbReference>
<dbReference type="OrthoDB" id="206848at2759"/>
<evidence type="ECO:0000256" key="1">
    <source>
        <dbReference type="ARBA" id="ARBA00004613"/>
    </source>
</evidence>
<organism evidence="7 8">
    <name type="scientific">Collybia nuda</name>
    <dbReference type="NCBI Taxonomy" id="64659"/>
    <lineage>
        <taxon>Eukaryota</taxon>
        <taxon>Fungi</taxon>
        <taxon>Dikarya</taxon>
        <taxon>Basidiomycota</taxon>
        <taxon>Agaricomycotina</taxon>
        <taxon>Agaricomycetes</taxon>
        <taxon>Agaricomycetidae</taxon>
        <taxon>Agaricales</taxon>
        <taxon>Tricholomatineae</taxon>
        <taxon>Clitocybaceae</taxon>
        <taxon>Collybia</taxon>
    </lineage>
</organism>
<dbReference type="GO" id="GO:0016787">
    <property type="term" value="F:hydrolase activity"/>
    <property type="evidence" value="ECO:0007669"/>
    <property type="project" value="UniProtKB-KW"/>
</dbReference>
<reference evidence="7" key="1">
    <citation type="submission" date="2020-11" db="EMBL/GenBank/DDBJ databases">
        <authorList>
            <consortium name="DOE Joint Genome Institute"/>
            <person name="Ahrendt S."/>
            <person name="Riley R."/>
            <person name="Andreopoulos W."/>
            <person name="Labutti K."/>
            <person name="Pangilinan J."/>
            <person name="Ruiz-Duenas F.J."/>
            <person name="Barrasa J.M."/>
            <person name="Sanchez-Garcia M."/>
            <person name="Camarero S."/>
            <person name="Miyauchi S."/>
            <person name="Serrano A."/>
            <person name="Linde D."/>
            <person name="Babiker R."/>
            <person name="Drula E."/>
            <person name="Ayuso-Fernandez I."/>
            <person name="Pacheco R."/>
            <person name="Padilla G."/>
            <person name="Ferreira P."/>
            <person name="Barriuso J."/>
            <person name="Kellner H."/>
            <person name="Castanera R."/>
            <person name="Alfaro M."/>
            <person name="Ramirez L."/>
            <person name="Pisabarro A.G."/>
            <person name="Kuo A."/>
            <person name="Tritt A."/>
            <person name="Lipzen A."/>
            <person name="He G."/>
            <person name="Yan M."/>
            <person name="Ng V."/>
            <person name="Cullen D."/>
            <person name="Martin F."/>
            <person name="Rosso M.-N."/>
            <person name="Henrissat B."/>
            <person name="Hibbett D."/>
            <person name="Martinez A.T."/>
            <person name="Grigoriev I.V."/>
        </authorList>
    </citation>
    <scope>NUCLEOTIDE SEQUENCE</scope>
    <source>
        <strain evidence="7">CBS 247.69</strain>
    </source>
</reference>
<gene>
    <name evidence="7" type="ORF">BDZ94DRAFT_1378333</name>
</gene>
<keyword evidence="2" id="KW-0964">Secreted</keyword>
<dbReference type="AlphaFoldDB" id="A0A9P6CGN5"/>
<evidence type="ECO:0000256" key="2">
    <source>
        <dbReference type="ARBA" id="ARBA00022525"/>
    </source>
</evidence>
<protein>
    <recommendedName>
        <fullName evidence="6">Lipase-like C-terminal domain-containing protein</fullName>
    </recommendedName>
</protein>